<comment type="subcellular location">
    <subcellularLocation>
        <location evidence="8">Endomembrane system</location>
        <topology evidence="8">Single-pass type IV membrane protein</topology>
    </subcellularLocation>
</comment>
<feature type="domain" description="F-box" evidence="10">
    <location>
        <begin position="6"/>
        <end position="51"/>
    </location>
</feature>
<keyword evidence="6" id="KW-0472">Membrane</keyword>
<dbReference type="FunFam" id="1.20.5.110:FF:000109">
    <property type="entry name" value="Vesicle-associated membrane protein 722"/>
    <property type="match status" value="1"/>
</dbReference>
<dbReference type="PROSITE" id="PS00417">
    <property type="entry name" value="SYNAPTOBREVIN"/>
    <property type="match status" value="1"/>
</dbReference>
<evidence type="ECO:0000259" key="11">
    <source>
        <dbReference type="PROSITE" id="PS50859"/>
    </source>
</evidence>
<keyword evidence="14" id="KW-1185">Reference proteome</keyword>
<dbReference type="SMART" id="SM01270">
    <property type="entry name" value="Longin"/>
    <property type="match status" value="1"/>
</dbReference>
<evidence type="ECO:0000256" key="4">
    <source>
        <dbReference type="ARBA" id="ARBA00022927"/>
    </source>
</evidence>
<protein>
    <submittedName>
        <fullName evidence="13">Uncharacterized protein</fullName>
    </submittedName>
</protein>
<dbReference type="InterPro" id="IPR001810">
    <property type="entry name" value="F-box_dom"/>
</dbReference>
<dbReference type="SMART" id="SM00256">
    <property type="entry name" value="FBOX"/>
    <property type="match status" value="1"/>
</dbReference>
<dbReference type="InterPro" id="IPR011012">
    <property type="entry name" value="Longin-like_dom_sf"/>
</dbReference>
<keyword evidence="5" id="KW-1133">Transmembrane helix</keyword>
<dbReference type="GO" id="GO:0005737">
    <property type="term" value="C:cytoplasm"/>
    <property type="evidence" value="ECO:0007669"/>
    <property type="project" value="UniProtKB-ARBA"/>
</dbReference>
<dbReference type="SUPFAM" id="SSF64356">
    <property type="entry name" value="SNARE-like"/>
    <property type="match status" value="1"/>
</dbReference>
<dbReference type="PROSITE" id="PS50859">
    <property type="entry name" value="LONGIN"/>
    <property type="match status" value="1"/>
</dbReference>
<feature type="domain" description="Longin" evidence="11">
    <location>
        <begin position="354"/>
        <end position="465"/>
    </location>
</feature>
<evidence type="ECO:0000313" key="14">
    <source>
        <dbReference type="Proteomes" id="UP000824120"/>
    </source>
</evidence>
<evidence type="ECO:0000256" key="9">
    <source>
        <dbReference type="PROSITE-ProRule" id="PRU00290"/>
    </source>
</evidence>
<dbReference type="Proteomes" id="UP000824120">
    <property type="component" value="Chromosome 12"/>
</dbReference>
<keyword evidence="9" id="KW-0175">Coiled coil</keyword>
<feature type="domain" description="V-SNARE coiled-coil homology" evidence="12">
    <location>
        <begin position="481"/>
        <end position="541"/>
    </location>
</feature>
<dbReference type="AlphaFoldDB" id="A0A9J5WDL1"/>
<dbReference type="Gene3D" id="3.30.450.50">
    <property type="entry name" value="Longin domain"/>
    <property type="match status" value="1"/>
</dbReference>
<dbReference type="Pfam" id="PF00646">
    <property type="entry name" value="F-box"/>
    <property type="match status" value="1"/>
</dbReference>
<evidence type="ECO:0000256" key="7">
    <source>
        <dbReference type="ARBA" id="ARBA00037493"/>
    </source>
</evidence>
<dbReference type="InterPro" id="IPR051097">
    <property type="entry name" value="Synaptobrevin-like_transport"/>
</dbReference>
<dbReference type="Gene3D" id="1.20.1280.50">
    <property type="match status" value="1"/>
</dbReference>
<dbReference type="CDD" id="cd14824">
    <property type="entry name" value="Longin"/>
    <property type="match status" value="1"/>
</dbReference>
<dbReference type="PROSITE" id="PS50181">
    <property type="entry name" value="FBOX"/>
    <property type="match status" value="1"/>
</dbReference>
<dbReference type="GO" id="GO:0012505">
    <property type="term" value="C:endomembrane system"/>
    <property type="evidence" value="ECO:0007669"/>
    <property type="project" value="UniProtKB-SubCell"/>
</dbReference>
<dbReference type="SUPFAM" id="SSF81383">
    <property type="entry name" value="F-box domain"/>
    <property type="match status" value="1"/>
</dbReference>
<evidence type="ECO:0000256" key="6">
    <source>
        <dbReference type="ARBA" id="ARBA00023136"/>
    </source>
</evidence>
<evidence type="ECO:0000256" key="2">
    <source>
        <dbReference type="ARBA" id="ARBA00022448"/>
    </source>
</evidence>
<evidence type="ECO:0000256" key="3">
    <source>
        <dbReference type="ARBA" id="ARBA00022692"/>
    </source>
</evidence>
<evidence type="ECO:0000256" key="8">
    <source>
        <dbReference type="ARBA" id="ARBA00046280"/>
    </source>
</evidence>
<dbReference type="InterPro" id="IPR001388">
    <property type="entry name" value="Synaptobrevin-like"/>
</dbReference>
<dbReference type="Pfam" id="PF00957">
    <property type="entry name" value="Synaptobrevin"/>
    <property type="match status" value="1"/>
</dbReference>
<dbReference type="CDD" id="cd22157">
    <property type="entry name" value="F-box_AtFBW1-like"/>
    <property type="match status" value="1"/>
</dbReference>
<dbReference type="InterPro" id="IPR010908">
    <property type="entry name" value="Longin_dom"/>
</dbReference>
<reference evidence="13 14" key="1">
    <citation type="submission" date="2020-09" db="EMBL/GenBank/DDBJ databases">
        <title>De no assembly of potato wild relative species, Solanum commersonii.</title>
        <authorList>
            <person name="Cho K."/>
        </authorList>
    </citation>
    <scope>NUCLEOTIDE SEQUENCE [LARGE SCALE GENOMIC DNA]</scope>
    <source>
        <strain evidence="13">LZ3.2</strain>
        <tissue evidence="13">Leaf</tissue>
    </source>
</reference>
<dbReference type="Pfam" id="PF07734">
    <property type="entry name" value="FBA_1"/>
    <property type="match status" value="1"/>
</dbReference>
<comment type="function">
    <text evidence="7">Involved in the targeting and/or fusion of transport vesicles to their target membrane.</text>
</comment>
<dbReference type="FunFam" id="3.30.450.50:FF:000014">
    <property type="entry name" value="vesicle-associated membrane protein 727"/>
    <property type="match status" value="1"/>
</dbReference>
<evidence type="ECO:0000256" key="5">
    <source>
        <dbReference type="ARBA" id="ARBA00022989"/>
    </source>
</evidence>
<dbReference type="InterPro" id="IPR017451">
    <property type="entry name" value="F-box-assoc_interact_dom"/>
</dbReference>
<dbReference type="NCBIfam" id="TIGR01640">
    <property type="entry name" value="F_box_assoc_1"/>
    <property type="match status" value="1"/>
</dbReference>
<accession>A0A9J5WDL1</accession>
<name>A0A9J5WDL1_SOLCO</name>
<sequence length="601" mass="68683">MSSPIKRSIPNLPQDIMSNIFSRLRVKYLLQFKCVSKSWLSLISNEEFIKLHLSLAISDPNTNHFRILTMSPFKSLDYESPSSLEDHVDDDSAIVDLLYPSMDEGLESNNVEIIGSCNGLICLLLCDTNKISLWNPSTRVSRDLPSLTCNFHNDCPIFNGFGYDSINNTYKVVRGTSDGIVDVFCTSGKRWRRIQGFKDISIFDEEQGVFFNGTLHWLGYNHINGTKKEKTIVTLDLGQETFGVMKQPMLEHDENVNFHNVGVLQGCLSLLNKGNGLYCEIWVMKEYGVISSWIKLLVLDINDFDHIGFVDPICFTKNGELIVDNEGYQLVRYNIEKKTCQTLKNHNDDWFQQIIYIQSLVSPYGTIILVEYSEFTGNFSSIATQCLQKLPPSSNKFSYNCDDHTFNFLSDNGFTYCVVATESAGREIPLAFLDRVKNDFSKKYAGGKAATASAKSLNREFGSKLKEHMKYCCDHPEEISKLSKVKAQVSEVKGVMMENIEKVLDRGEKIELLVDKTDNLRSQAQDFRQQGTKIRRKMWYENMKIKLTYVYVPCQKYCIQLNQMVIGSIRLCGPVVDVKLTNQSECFPYNWSLAHEELDWL</sequence>
<evidence type="ECO:0000259" key="10">
    <source>
        <dbReference type="PROSITE" id="PS50181"/>
    </source>
</evidence>
<dbReference type="SUPFAM" id="SSF58038">
    <property type="entry name" value="SNARE fusion complex"/>
    <property type="match status" value="1"/>
</dbReference>
<comment type="similarity">
    <text evidence="1">Belongs to the synaptobrevin family.</text>
</comment>
<comment type="caution">
    <text evidence="13">The sequence shown here is derived from an EMBL/GenBank/DDBJ whole genome shotgun (WGS) entry which is preliminary data.</text>
</comment>
<keyword evidence="2" id="KW-0813">Transport</keyword>
<dbReference type="GO" id="GO:0015031">
    <property type="term" value="P:protein transport"/>
    <property type="evidence" value="ECO:0007669"/>
    <property type="project" value="UniProtKB-KW"/>
</dbReference>
<dbReference type="GO" id="GO:0016192">
    <property type="term" value="P:vesicle-mediated transport"/>
    <property type="evidence" value="ECO:0007669"/>
    <property type="project" value="InterPro"/>
</dbReference>
<feature type="non-terminal residue" evidence="13">
    <location>
        <position position="1"/>
    </location>
</feature>
<organism evidence="13 14">
    <name type="scientific">Solanum commersonii</name>
    <name type="common">Commerson's wild potato</name>
    <name type="synonym">Commerson's nightshade</name>
    <dbReference type="NCBI Taxonomy" id="4109"/>
    <lineage>
        <taxon>Eukaryota</taxon>
        <taxon>Viridiplantae</taxon>
        <taxon>Streptophyta</taxon>
        <taxon>Embryophyta</taxon>
        <taxon>Tracheophyta</taxon>
        <taxon>Spermatophyta</taxon>
        <taxon>Magnoliopsida</taxon>
        <taxon>eudicotyledons</taxon>
        <taxon>Gunneridae</taxon>
        <taxon>Pentapetalae</taxon>
        <taxon>asterids</taxon>
        <taxon>lamiids</taxon>
        <taxon>Solanales</taxon>
        <taxon>Solanaceae</taxon>
        <taxon>Solanoideae</taxon>
        <taxon>Solaneae</taxon>
        <taxon>Solanum</taxon>
    </lineage>
</organism>
<keyword evidence="3" id="KW-0812">Transmembrane</keyword>
<dbReference type="InterPro" id="IPR036047">
    <property type="entry name" value="F-box-like_dom_sf"/>
</dbReference>
<dbReference type="InterPro" id="IPR006527">
    <property type="entry name" value="F-box-assoc_dom_typ1"/>
</dbReference>
<dbReference type="OrthoDB" id="591557at2759"/>
<proteinExistence type="inferred from homology"/>
<evidence type="ECO:0000313" key="13">
    <source>
        <dbReference type="EMBL" id="KAG5573811.1"/>
    </source>
</evidence>
<dbReference type="PANTHER" id="PTHR21136:SF187">
    <property type="entry name" value="VESICLE-ASSOCIATED MEMBRANE PROTEIN 726"/>
    <property type="match status" value="1"/>
</dbReference>
<keyword evidence="4" id="KW-0653">Protein transport</keyword>
<dbReference type="Gene3D" id="1.20.5.110">
    <property type="match status" value="1"/>
</dbReference>
<dbReference type="Pfam" id="PF13774">
    <property type="entry name" value="Longin"/>
    <property type="match status" value="1"/>
</dbReference>
<dbReference type="PROSITE" id="PS50892">
    <property type="entry name" value="V_SNARE"/>
    <property type="match status" value="1"/>
</dbReference>
<dbReference type="PRINTS" id="PR00219">
    <property type="entry name" value="SYNAPTOBREVN"/>
</dbReference>
<dbReference type="InterPro" id="IPR042855">
    <property type="entry name" value="V_SNARE_CC"/>
</dbReference>
<dbReference type="GO" id="GO:0016020">
    <property type="term" value="C:membrane"/>
    <property type="evidence" value="ECO:0007669"/>
    <property type="project" value="InterPro"/>
</dbReference>
<dbReference type="CDD" id="cd15843">
    <property type="entry name" value="R-SNARE"/>
    <property type="match status" value="1"/>
</dbReference>
<gene>
    <name evidence="13" type="ORF">H5410_063577</name>
</gene>
<evidence type="ECO:0000256" key="1">
    <source>
        <dbReference type="ARBA" id="ARBA00008025"/>
    </source>
</evidence>
<dbReference type="EMBL" id="JACXVP010000012">
    <property type="protein sequence ID" value="KAG5573811.1"/>
    <property type="molecule type" value="Genomic_DNA"/>
</dbReference>
<dbReference type="PANTHER" id="PTHR21136">
    <property type="entry name" value="SNARE PROTEINS"/>
    <property type="match status" value="1"/>
</dbReference>
<evidence type="ECO:0000259" key="12">
    <source>
        <dbReference type="PROSITE" id="PS50892"/>
    </source>
</evidence>